<keyword evidence="3" id="KW-1185">Reference proteome</keyword>
<dbReference type="Proteomes" id="UP000632154">
    <property type="component" value="Unassembled WGS sequence"/>
</dbReference>
<evidence type="ECO:0000313" key="3">
    <source>
        <dbReference type="Proteomes" id="UP000632154"/>
    </source>
</evidence>
<reference evidence="3" key="1">
    <citation type="journal article" date="2019" name="Int. J. Syst. Evol. Microbiol.">
        <title>The Global Catalogue of Microorganisms (GCM) 10K type strain sequencing project: providing services to taxonomists for standard genome sequencing and annotation.</title>
        <authorList>
            <consortium name="The Broad Institute Genomics Platform"/>
            <consortium name="The Broad Institute Genome Sequencing Center for Infectious Disease"/>
            <person name="Wu L."/>
            <person name="Ma J."/>
        </authorList>
    </citation>
    <scope>NUCLEOTIDE SEQUENCE [LARGE SCALE GENOMIC DNA]</scope>
    <source>
        <strain evidence="3">CGMCC 1.18439</strain>
    </source>
</reference>
<proteinExistence type="predicted"/>
<feature type="signal peptide" evidence="1">
    <location>
        <begin position="1"/>
        <end position="23"/>
    </location>
</feature>
<dbReference type="EMBL" id="BNAL01000020">
    <property type="protein sequence ID" value="GHG04964.1"/>
    <property type="molecule type" value="Genomic_DNA"/>
</dbReference>
<protein>
    <submittedName>
        <fullName evidence="2">Uncharacterized protein</fullName>
    </submittedName>
</protein>
<gene>
    <name evidence="2" type="ORF">GCM10017783_16930</name>
</gene>
<feature type="chain" id="PRO_5047164237" evidence="1">
    <location>
        <begin position="24"/>
        <end position="146"/>
    </location>
</feature>
<keyword evidence="1" id="KW-0732">Signal</keyword>
<name>A0ABQ3K8Q3_9DEIO</name>
<comment type="caution">
    <text evidence="2">The sequence shown here is derived from an EMBL/GenBank/DDBJ whole genome shotgun (WGS) entry which is preliminary data.</text>
</comment>
<organism evidence="2 3">
    <name type="scientific">Deinococcus piscis</name>
    <dbReference type="NCBI Taxonomy" id="394230"/>
    <lineage>
        <taxon>Bacteria</taxon>
        <taxon>Thermotogati</taxon>
        <taxon>Deinococcota</taxon>
        <taxon>Deinococci</taxon>
        <taxon>Deinococcales</taxon>
        <taxon>Deinococcaceae</taxon>
        <taxon>Deinococcus</taxon>
    </lineage>
</organism>
<dbReference type="RefSeq" id="WP_189643260.1">
    <property type="nucleotide sequence ID" value="NZ_BNAL01000020.1"/>
</dbReference>
<evidence type="ECO:0000313" key="2">
    <source>
        <dbReference type="EMBL" id="GHG04964.1"/>
    </source>
</evidence>
<evidence type="ECO:0000256" key="1">
    <source>
        <dbReference type="SAM" id="SignalP"/>
    </source>
</evidence>
<accession>A0ABQ3K8Q3</accession>
<sequence>MKQTWMHAALALGAVLCMPQALAAADAVPMYDDVVEEVVADDYRAVGTPMMGRLLTEEQRLIPLKVPAKGNYLVLAACDDDCYDIDLSLFGADGTLLYRDDYDDDYPVVYGDELKAGQTIYAMISMYDCMNEDDGCQYRLGLFAEK</sequence>